<feature type="transmembrane region" description="Helical" evidence="7">
    <location>
        <begin position="465"/>
        <end position="490"/>
    </location>
</feature>
<feature type="transmembrane region" description="Helical" evidence="7">
    <location>
        <begin position="89"/>
        <end position="115"/>
    </location>
</feature>
<feature type="transmembrane region" description="Helical" evidence="7">
    <location>
        <begin position="502"/>
        <end position="520"/>
    </location>
</feature>
<dbReference type="InterPro" id="IPR030676">
    <property type="entry name" value="CitT-rel"/>
</dbReference>
<reference evidence="8" key="1">
    <citation type="submission" date="2020-12" db="EMBL/GenBank/DDBJ databases">
        <title>Metabolic potential, ecology and presence of endohyphal bacteria is reflected in genomic diversity of Mucoromycotina.</title>
        <authorList>
            <person name="Muszewska A."/>
            <person name="Okrasinska A."/>
            <person name="Steczkiewicz K."/>
            <person name="Drgas O."/>
            <person name="Orlowska M."/>
            <person name="Perlinska-Lenart U."/>
            <person name="Aleksandrzak-Piekarczyk T."/>
            <person name="Szatraj K."/>
            <person name="Zielenkiewicz U."/>
            <person name="Pilsyk S."/>
            <person name="Malc E."/>
            <person name="Mieczkowski P."/>
            <person name="Kruszewska J.S."/>
            <person name="Biernat P."/>
            <person name="Pawlowska J."/>
        </authorList>
    </citation>
    <scope>NUCLEOTIDE SEQUENCE</scope>
    <source>
        <strain evidence="8">WA0000017839</strain>
    </source>
</reference>
<evidence type="ECO:0000313" key="8">
    <source>
        <dbReference type="EMBL" id="KAG2202735.1"/>
    </source>
</evidence>
<comment type="similarity">
    <text evidence="2">Belongs to the SLC13A/DASS transporter (TC 2.A.47) family. DIT1 subfamily.</text>
</comment>
<dbReference type="InterPro" id="IPR001898">
    <property type="entry name" value="SLC13A/DASS"/>
</dbReference>
<accession>A0A8H7R2K5</accession>
<feature type="transmembrane region" description="Helical" evidence="7">
    <location>
        <begin position="259"/>
        <end position="280"/>
    </location>
</feature>
<feature type="transmembrane region" description="Helical" evidence="7">
    <location>
        <begin position="368"/>
        <end position="386"/>
    </location>
</feature>
<keyword evidence="3 7" id="KW-0812">Transmembrane</keyword>
<feature type="transmembrane region" description="Helical" evidence="7">
    <location>
        <begin position="59"/>
        <end position="77"/>
    </location>
</feature>
<dbReference type="PANTHER" id="PTHR42826">
    <property type="entry name" value="DICARBOXYLATE TRANSPORTER 2.1, CHLOROPLASTIC"/>
    <property type="match status" value="1"/>
</dbReference>
<evidence type="ECO:0000256" key="2">
    <source>
        <dbReference type="ARBA" id="ARBA00007349"/>
    </source>
</evidence>
<proteinExistence type="inferred from homology"/>
<gene>
    <name evidence="8" type="ORF">INT47_004759</name>
</gene>
<evidence type="ECO:0008006" key="10">
    <source>
        <dbReference type="Google" id="ProtNLM"/>
    </source>
</evidence>
<keyword evidence="4" id="KW-1001">Plastid inner membrane</keyword>
<dbReference type="AlphaFoldDB" id="A0A8H7R2K5"/>
<feature type="transmembrane region" description="Helical" evidence="7">
    <location>
        <begin position="230"/>
        <end position="247"/>
    </location>
</feature>
<keyword evidence="6 7" id="KW-0472">Membrane</keyword>
<dbReference type="GO" id="GO:0022857">
    <property type="term" value="F:transmembrane transporter activity"/>
    <property type="evidence" value="ECO:0007669"/>
    <property type="project" value="InterPro"/>
</dbReference>
<dbReference type="Proteomes" id="UP000603453">
    <property type="component" value="Unassembled WGS sequence"/>
</dbReference>
<dbReference type="NCBIfam" id="TIGR00785">
    <property type="entry name" value="dass"/>
    <property type="match status" value="1"/>
</dbReference>
<comment type="subcellular location">
    <subcellularLocation>
        <location evidence="1">Plastid</location>
        <location evidence="1">Chloroplast inner membrane</location>
        <topology evidence="1">Multi-pass membrane protein</topology>
    </subcellularLocation>
</comment>
<name>A0A8H7R2K5_9FUNG</name>
<evidence type="ECO:0000313" key="9">
    <source>
        <dbReference type="Proteomes" id="UP000603453"/>
    </source>
</evidence>
<evidence type="ECO:0000256" key="4">
    <source>
        <dbReference type="ARBA" id="ARBA00022780"/>
    </source>
</evidence>
<evidence type="ECO:0000256" key="7">
    <source>
        <dbReference type="SAM" id="Phobius"/>
    </source>
</evidence>
<feature type="transmembrane region" description="Helical" evidence="7">
    <location>
        <begin position="206"/>
        <end position="224"/>
    </location>
</feature>
<evidence type="ECO:0000256" key="3">
    <source>
        <dbReference type="ARBA" id="ARBA00022692"/>
    </source>
</evidence>
<protein>
    <recommendedName>
        <fullName evidence="10">Sodium/sulfate symporter</fullName>
    </recommendedName>
</protein>
<organism evidence="8 9">
    <name type="scientific">Mucor saturninus</name>
    <dbReference type="NCBI Taxonomy" id="64648"/>
    <lineage>
        <taxon>Eukaryota</taxon>
        <taxon>Fungi</taxon>
        <taxon>Fungi incertae sedis</taxon>
        <taxon>Mucoromycota</taxon>
        <taxon>Mucoromycotina</taxon>
        <taxon>Mucoromycetes</taxon>
        <taxon>Mucorales</taxon>
        <taxon>Mucorineae</taxon>
        <taxon>Mucoraceae</taxon>
        <taxon>Mucor</taxon>
    </lineage>
</organism>
<evidence type="ECO:0000256" key="1">
    <source>
        <dbReference type="ARBA" id="ARBA00004478"/>
    </source>
</evidence>
<keyword evidence="5 7" id="KW-1133">Transmembrane helix</keyword>
<feature type="transmembrane region" description="Helical" evidence="7">
    <location>
        <begin position="392"/>
        <end position="411"/>
    </location>
</feature>
<dbReference type="Pfam" id="PF00939">
    <property type="entry name" value="Na_sulph_symp"/>
    <property type="match status" value="1"/>
</dbReference>
<keyword evidence="9" id="KW-1185">Reference proteome</keyword>
<dbReference type="EMBL" id="JAEPRD010000057">
    <property type="protein sequence ID" value="KAG2202735.1"/>
    <property type="molecule type" value="Genomic_DNA"/>
</dbReference>
<evidence type="ECO:0000256" key="6">
    <source>
        <dbReference type="ARBA" id="ARBA00023136"/>
    </source>
</evidence>
<dbReference type="GO" id="GO:0016020">
    <property type="term" value="C:membrane"/>
    <property type="evidence" value="ECO:0007669"/>
    <property type="project" value="InterPro"/>
</dbReference>
<feature type="transmembrane region" description="Helical" evidence="7">
    <location>
        <begin position="540"/>
        <end position="562"/>
    </location>
</feature>
<keyword evidence="4" id="KW-0934">Plastid</keyword>
<feature type="transmembrane region" description="Helical" evidence="7">
    <location>
        <begin position="300"/>
        <end position="322"/>
    </location>
</feature>
<comment type="caution">
    <text evidence="8">The sequence shown here is derived from an EMBL/GenBank/DDBJ whole genome shotgun (WGS) entry which is preliminary data.</text>
</comment>
<dbReference type="OrthoDB" id="1695362at2759"/>
<sequence>MTTSCGDGESADRGNVILPDENTALLPVESNASTIINYRTPSPVDQKSTFIYQFKRTNVYKLLPSLSLGCLIWFGSTPTDELSVTSIRLLAVFMSCIFALITTSIDISVLVLSALTLLSVTYSFQCIDHTTGISTECRLCGEENPLTGLPYDCSGGKESFHHSLEGFSSSVVWLIFAAFHLGKAVEVTQLGKRISLMMIRSFGKRVIGLAYAVLLSELLLAPFVPSNTARGGGIVLPVVHSIATTLGSTPSHQPKVGGFLMLVGAHANLLSASMFLTGMAPNPIVIAKANALYPDLQFNFMTWIQGSCVPALICAAFLPLILSWSCGLFKSKDNDEEESQQIKIDGDSIIQHAAKQLGEMGTMSIKELQLCFVLLGCLVLWISSGYTNIDSTLVALIGIVALLHMGTIQWTDVANNKNAWETLFWLGGFVTIASQLSEAGASQFLGHKISATIVHLQLPAVPALAIAYFLTTFIFSSLSAHTVAFVATFLDAGHALGANPMILTCLLAYFGALGGCMTNFSTGSLAMYYAPGYITRSKWFIVGGQMALFYLLIYFTAGMAWWKLLGWC</sequence>
<evidence type="ECO:0000256" key="5">
    <source>
        <dbReference type="ARBA" id="ARBA00022989"/>
    </source>
</evidence>